<dbReference type="GO" id="GO:0046872">
    <property type="term" value="F:metal ion binding"/>
    <property type="evidence" value="ECO:0007669"/>
    <property type="project" value="UniProtKB-KW"/>
</dbReference>
<dbReference type="Gene3D" id="3.10.180.10">
    <property type="entry name" value="2,3-Dihydroxybiphenyl 1,2-Dioxygenase, domain 1"/>
    <property type="match status" value="1"/>
</dbReference>
<dbReference type="EMBL" id="DVOO01000016">
    <property type="protein sequence ID" value="HIV25377.1"/>
    <property type="molecule type" value="Genomic_DNA"/>
</dbReference>
<comment type="caution">
    <text evidence="3">The sequence shown here is derived from an EMBL/GenBank/DDBJ whole genome shotgun (WGS) entry which is preliminary data.</text>
</comment>
<keyword evidence="1" id="KW-0479">Metal-binding</keyword>
<protein>
    <submittedName>
        <fullName evidence="3">VOC family protein</fullName>
    </submittedName>
</protein>
<proteinExistence type="predicted"/>
<reference evidence="3" key="2">
    <citation type="journal article" date="2021" name="PeerJ">
        <title>Extensive microbial diversity within the chicken gut microbiome revealed by metagenomics and culture.</title>
        <authorList>
            <person name="Gilroy R."/>
            <person name="Ravi A."/>
            <person name="Getino M."/>
            <person name="Pursley I."/>
            <person name="Horton D.L."/>
            <person name="Alikhan N.F."/>
            <person name="Baker D."/>
            <person name="Gharbi K."/>
            <person name="Hall N."/>
            <person name="Watson M."/>
            <person name="Adriaenssens E.M."/>
            <person name="Foster-Nyarko E."/>
            <person name="Jarju S."/>
            <person name="Secka A."/>
            <person name="Antonio M."/>
            <person name="Oren A."/>
            <person name="Chaudhuri R.R."/>
            <person name="La Ragione R."/>
            <person name="Hildebrand F."/>
            <person name="Pallen M.J."/>
        </authorList>
    </citation>
    <scope>NUCLEOTIDE SEQUENCE</scope>
    <source>
        <strain evidence="3">CHK188-20938</strain>
    </source>
</reference>
<dbReference type="CDD" id="cd06587">
    <property type="entry name" value="VOC"/>
    <property type="match status" value="1"/>
</dbReference>
<dbReference type="InterPro" id="IPR004360">
    <property type="entry name" value="Glyas_Fos-R_dOase_dom"/>
</dbReference>
<sequence>MEWTENVTGLQHIGIPTEDTDASATFYRRLGFETALETENEGDRVCFLRLKNLTLEVYETEKAAGCDGAVNHIALDVKDIEEAYSFVKSLGVRILQEITELPFWEKGVRFFIIQGPNKERIEFAQYL</sequence>
<dbReference type="PANTHER" id="PTHR43048:SF3">
    <property type="entry name" value="METHYLMALONYL-COA EPIMERASE, MITOCHONDRIAL"/>
    <property type="match status" value="1"/>
</dbReference>
<accession>A0A9D1TB66</accession>
<dbReference type="PANTHER" id="PTHR43048">
    <property type="entry name" value="METHYLMALONYL-COA EPIMERASE"/>
    <property type="match status" value="1"/>
</dbReference>
<dbReference type="GO" id="GO:0046491">
    <property type="term" value="P:L-methylmalonyl-CoA metabolic process"/>
    <property type="evidence" value="ECO:0007669"/>
    <property type="project" value="TreeGrafter"/>
</dbReference>
<dbReference type="GO" id="GO:0004493">
    <property type="term" value="F:methylmalonyl-CoA epimerase activity"/>
    <property type="evidence" value="ECO:0007669"/>
    <property type="project" value="TreeGrafter"/>
</dbReference>
<evidence type="ECO:0000256" key="1">
    <source>
        <dbReference type="ARBA" id="ARBA00022723"/>
    </source>
</evidence>
<dbReference type="InterPro" id="IPR051785">
    <property type="entry name" value="MMCE/EMCE_epimerase"/>
</dbReference>
<dbReference type="Proteomes" id="UP000824169">
    <property type="component" value="Unassembled WGS sequence"/>
</dbReference>
<evidence type="ECO:0000259" key="2">
    <source>
        <dbReference type="PROSITE" id="PS51819"/>
    </source>
</evidence>
<feature type="domain" description="VOC" evidence="2">
    <location>
        <begin position="9"/>
        <end position="126"/>
    </location>
</feature>
<name>A0A9D1TB66_9FIRM</name>
<dbReference type="InterPro" id="IPR037523">
    <property type="entry name" value="VOC_core"/>
</dbReference>
<dbReference type="SUPFAM" id="SSF54593">
    <property type="entry name" value="Glyoxalase/Bleomycin resistance protein/Dihydroxybiphenyl dioxygenase"/>
    <property type="match status" value="1"/>
</dbReference>
<dbReference type="InterPro" id="IPR029068">
    <property type="entry name" value="Glyas_Bleomycin-R_OHBP_Dase"/>
</dbReference>
<evidence type="ECO:0000313" key="4">
    <source>
        <dbReference type="Proteomes" id="UP000824169"/>
    </source>
</evidence>
<dbReference type="PROSITE" id="PS51819">
    <property type="entry name" value="VOC"/>
    <property type="match status" value="1"/>
</dbReference>
<gene>
    <name evidence="3" type="ORF">IAB71_06260</name>
</gene>
<reference evidence="3" key="1">
    <citation type="submission" date="2020-10" db="EMBL/GenBank/DDBJ databases">
        <authorList>
            <person name="Gilroy R."/>
        </authorList>
    </citation>
    <scope>NUCLEOTIDE SEQUENCE</scope>
    <source>
        <strain evidence="3">CHK188-20938</strain>
    </source>
</reference>
<organism evidence="3 4">
    <name type="scientific">Candidatus Scatomonas pullistercoris</name>
    <dbReference type="NCBI Taxonomy" id="2840920"/>
    <lineage>
        <taxon>Bacteria</taxon>
        <taxon>Bacillati</taxon>
        <taxon>Bacillota</taxon>
        <taxon>Clostridia</taxon>
        <taxon>Lachnospirales</taxon>
        <taxon>Lachnospiraceae</taxon>
        <taxon>Lachnospiraceae incertae sedis</taxon>
        <taxon>Candidatus Scatomonas</taxon>
    </lineage>
</organism>
<evidence type="ECO:0000313" key="3">
    <source>
        <dbReference type="EMBL" id="HIV25377.1"/>
    </source>
</evidence>
<dbReference type="AlphaFoldDB" id="A0A9D1TB66"/>
<dbReference type="Pfam" id="PF00903">
    <property type="entry name" value="Glyoxalase"/>
    <property type="match status" value="1"/>
</dbReference>